<keyword evidence="9" id="KW-0269">Exonuclease</keyword>
<evidence type="ECO:0000256" key="6">
    <source>
        <dbReference type="ARBA" id="ARBA00022741"/>
    </source>
</evidence>
<evidence type="ECO:0000256" key="12">
    <source>
        <dbReference type="ARBA" id="ARBA00023172"/>
    </source>
</evidence>
<evidence type="ECO:0000256" key="2">
    <source>
        <dbReference type="ARBA" id="ARBA00011322"/>
    </source>
</evidence>
<dbReference type="GO" id="GO:0006260">
    <property type="term" value="P:DNA replication"/>
    <property type="evidence" value="ECO:0007669"/>
    <property type="project" value="UniProtKB-KW"/>
</dbReference>
<evidence type="ECO:0000256" key="9">
    <source>
        <dbReference type="ARBA" id="ARBA00022839"/>
    </source>
</evidence>
<evidence type="ECO:0000256" key="10">
    <source>
        <dbReference type="ARBA" id="ARBA00022840"/>
    </source>
</evidence>
<dbReference type="GO" id="GO:0006310">
    <property type="term" value="P:DNA recombination"/>
    <property type="evidence" value="ECO:0007669"/>
    <property type="project" value="UniProtKB-KW"/>
</dbReference>
<dbReference type="GO" id="GO:0006302">
    <property type="term" value="P:double-strand break repair"/>
    <property type="evidence" value="ECO:0007669"/>
    <property type="project" value="InterPro"/>
</dbReference>
<accession>A0A558HUA3</accession>
<keyword evidence="11 14" id="KW-0175">Coiled coil</keyword>
<dbReference type="InterPro" id="IPR027417">
    <property type="entry name" value="P-loop_NTPase"/>
</dbReference>
<evidence type="ECO:0000259" key="16">
    <source>
        <dbReference type="Pfam" id="PF13476"/>
    </source>
</evidence>
<keyword evidence="12" id="KW-0233">DNA recombination</keyword>
<dbReference type="FunFam" id="3.40.50.300:FF:001446">
    <property type="entry name" value="DsDNA exonuclease SbcC"/>
    <property type="match status" value="1"/>
</dbReference>
<dbReference type="OrthoDB" id="9795626at2"/>
<feature type="domain" description="Rad50/SbcC-type AAA" evidence="16">
    <location>
        <begin position="6"/>
        <end position="230"/>
    </location>
</feature>
<reference evidence="17 18" key="1">
    <citation type="submission" date="2019-07" db="EMBL/GenBank/DDBJ databases">
        <title>Diversity of Bacteria from Kongsfjorden, Arctic.</title>
        <authorList>
            <person name="Yu Y."/>
        </authorList>
    </citation>
    <scope>NUCLEOTIDE SEQUENCE [LARGE SCALE GENOMIC DNA]</scope>
    <source>
        <strain evidence="17 18">SM1923</strain>
    </source>
</reference>
<gene>
    <name evidence="17" type="ORF">FQP86_03150</name>
</gene>
<feature type="coiled-coil region" evidence="14">
    <location>
        <begin position="772"/>
        <end position="806"/>
    </location>
</feature>
<dbReference type="EMBL" id="VNFH01000002">
    <property type="protein sequence ID" value="TVU72686.1"/>
    <property type="molecule type" value="Genomic_DNA"/>
</dbReference>
<feature type="coiled-coil region" evidence="14">
    <location>
        <begin position="377"/>
        <end position="442"/>
    </location>
</feature>
<evidence type="ECO:0000256" key="7">
    <source>
        <dbReference type="ARBA" id="ARBA00022759"/>
    </source>
</evidence>
<dbReference type="GO" id="GO:0016887">
    <property type="term" value="F:ATP hydrolysis activity"/>
    <property type="evidence" value="ECO:0007669"/>
    <property type="project" value="InterPro"/>
</dbReference>
<feature type="compositionally biased region" description="Basic and acidic residues" evidence="15">
    <location>
        <begin position="522"/>
        <end position="534"/>
    </location>
</feature>
<dbReference type="Proteomes" id="UP000319941">
    <property type="component" value="Unassembled WGS sequence"/>
</dbReference>
<dbReference type="GO" id="GO:0004519">
    <property type="term" value="F:endonuclease activity"/>
    <property type="evidence" value="ECO:0007669"/>
    <property type="project" value="UniProtKB-KW"/>
</dbReference>
<dbReference type="Pfam" id="PF13558">
    <property type="entry name" value="SbcC_Walker_B"/>
    <property type="match status" value="1"/>
</dbReference>
<feature type="coiled-coil region" evidence="14">
    <location>
        <begin position="711"/>
        <end position="745"/>
    </location>
</feature>
<keyword evidence="6" id="KW-0547">Nucleotide-binding</keyword>
<evidence type="ECO:0000256" key="15">
    <source>
        <dbReference type="SAM" id="MobiDB-lite"/>
    </source>
</evidence>
<proteinExistence type="inferred from homology"/>
<evidence type="ECO:0000256" key="8">
    <source>
        <dbReference type="ARBA" id="ARBA00022801"/>
    </source>
</evidence>
<dbReference type="Gene3D" id="3.40.50.300">
    <property type="entry name" value="P-loop containing nucleotide triphosphate hydrolases"/>
    <property type="match status" value="2"/>
</dbReference>
<dbReference type="GO" id="GO:0005524">
    <property type="term" value="F:ATP binding"/>
    <property type="evidence" value="ECO:0007669"/>
    <property type="project" value="UniProtKB-KW"/>
</dbReference>
<dbReference type="RefSeq" id="WP_144726572.1">
    <property type="nucleotide sequence ID" value="NZ_CAWOWR010000076.1"/>
</dbReference>
<dbReference type="Pfam" id="PF13476">
    <property type="entry name" value="AAA_23"/>
    <property type="match status" value="1"/>
</dbReference>
<name>A0A558HUA3_9GAMM</name>
<keyword evidence="4" id="KW-0235">DNA replication</keyword>
<keyword evidence="7" id="KW-0255">Endonuclease</keyword>
<keyword evidence="5" id="KW-0540">Nuclease</keyword>
<comment type="similarity">
    <text evidence="1">Belongs to the SMC family. SbcC subfamily.</text>
</comment>
<evidence type="ECO:0000256" key="1">
    <source>
        <dbReference type="ARBA" id="ARBA00006930"/>
    </source>
</evidence>
<comment type="caution">
    <text evidence="17">The sequence shown here is derived from an EMBL/GenBank/DDBJ whole genome shotgun (WGS) entry which is preliminary data.</text>
</comment>
<dbReference type="SUPFAM" id="SSF52540">
    <property type="entry name" value="P-loop containing nucleoside triphosphate hydrolases"/>
    <property type="match status" value="1"/>
</dbReference>
<evidence type="ECO:0000313" key="17">
    <source>
        <dbReference type="EMBL" id="TVU72686.1"/>
    </source>
</evidence>
<dbReference type="PANTHER" id="PTHR32114:SF2">
    <property type="entry name" value="ABC TRANSPORTER ABCH.3"/>
    <property type="match status" value="1"/>
</dbReference>
<evidence type="ECO:0000256" key="3">
    <source>
        <dbReference type="ARBA" id="ARBA00013368"/>
    </source>
</evidence>
<dbReference type="PANTHER" id="PTHR32114">
    <property type="entry name" value="ABC TRANSPORTER ABCH.3"/>
    <property type="match status" value="1"/>
</dbReference>
<evidence type="ECO:0000256" key="11">
    <source>
        <dbReference type="ARBA" id="ARBA00023054"/>
    </source>
</evidence>
<keyword evidence="18" id="KW-1185">Reference proteome</keyword>
<comment type="subunit">
    <text evidence="2">Heterodimer of SbcC and SbcD.</text>
</comment>
<dbReference type="AlphaFoldDB" id="A0A558HUA3"/>
<feature type="coiled-coil region" evidence="14">
    <location>
        <begin position="568"/>
        <end position="610"/>
    </location>
</feature>
<keyword evidence="10" id="KW-0067">ATP-binding</keyword>
<dbReference type="InterPro" id="IPR038729">
    <property type="entry name" value="Rad50/SbcC_AAA"/>
</dbReference>
<sequence length="1183" mass="130877">MKILALRLENLASLAGPQTIDFESGALADAGLFAITGPTGAGKSTLLDALCLALYGTTPRLRQTPGGGQLDDVSDQSLTLKDPRSLLRRGCGEGMAEVDFIGRDGLRYCAGWSVSRARGKPGGRLQQARQHLQLLPAPGDESSAQTLNTTSNDAKALIIDKLGLNFDQFTRAVLLAQSEFSAFLRAHDKERSELLEKLTDTGHYSEISKAAYERERRAREAVNEIERTLEGQLPASPEARAALENEVSQRQSALSRLSEQHDALTAYHQWTTTALALKQSLSQAQQGQRDAHTASDALAREREQLSALEAIAPARPALLRLRTIGPQHTQLATQLTQVQQQLSLLTPQREQAHADKKTADEQMARCEGWRTEQLPQRDEAQRVASRLEQQREAHASKLSEFGQFREMLNRHQHDLEVQNRQRQQLDQQLQQLQAALVDESGQPLEDAESYRDHLQRQRDALFQLTPLLREQISCLARHDEVHKRLVELEQLLPRQQQALNDVTSQKQRTQQAREQALNEEEAERRQQERERLARSDNVMALRRGLVTGEECPVCGGHDHPAAGKAAPAEALIAQLEQQADERLELRRQATASAQQAVDAANHEHTRLEQQLGYQGQEQTQLQSELCALQQQAQQTQANIAQANSAPALAQQALAESLTQLPAADALTVVEQRLEALEARQTQLVATLRQLTPLHEQQQALTTQHATLVTQCQHGETQIQQHETQLAALSKEIDQLSNTLAQQLNADSRRQHASVSDWSAWIEKHTANTRNAQDTARQTLQELNDQHQQLTQQQANLAQRQTELSEEQAALTAERARWQAANPTLDDARINALLAVEDHDLQALRHQLRSVHERVARADTLCEERHARHQHHWQAAQTPAWQAVLERLAMPVTEETEIVVGEEVASSDVAIRTQAEQALTWTLRLALTSGSQSAAISDKEGASTHELVDHQNAHCSDHHDSLSELAAVLVSLNDVLKTPLARIREMYQAAQAAVLNDDQRRTGSDALRDSLEAARARHERWGALSELIGSASGAKFRGIAQAFNLERLIEHANLHLANLVRRYRLARGASPLGLVVVDTEMGDELRSVHSLSGGETFLVSLALALGLAGMASGELKIESLFIDEGFGSLDPDSLALAMEALDGLQASGRRVGVISHVAEMHERIPVRIAVKPAGNGQSRLEIES</sequence>
<protein>
    <recommendedName>
        <fullName evidence="3">Nuclease SbcCD subunit C</fullName>
    </recommendedName>
</protein>
<evidence type="ECO:0000256" key="14">
    <source>
        <dbReference type="SAM" id="Coils"/>
    </source>
</evidence>
<comment type="function">
    <text evidence="13">SbcCD cleaves DNA hairpin structures. These structures can inhibit DNA replication and are intermediates in certain DNA recombination reactions. The complex acts as a 3'-&gt;5' double strand exonuclease that can open hairpins. It also has a 5' single-strand endonuclease activity.</text>
</comment>
<feature type="region of interest" description="Disordered" evidence="15">
    <location>
        <begin position="514"/>
        <end position="535"/>
    </location>
</feature>
<organism evidence="17 18">
    <name type="scientific">Cobetia crustatorum</name>
    <dbReference type="NCBI Taxonomy" id="553385"/>
    <lineage>
        <taxon>Bacteria</taxon>
        <taxon>Pseudomonadati</taxon>
        <taxon>Pseudomonadota</taxon>
        <taxon>Gammaproteobacteria</taxon>
        <taxon>Oceanospirillales</taxon>
        <taxon>Halomonadaceae</taxon>
        <taxon>Cobetia</taxon>
    </lineage>
</organism>
<evidence type="ECO:0000256" key="13">
    <source>
        <dbReference type="ARBA" id="ARBA00055999"/>
    </source>
</evidence>
<evidence type="ECO:0000313" key="18">
    <source>
        <dbReference type="Proteomes" id="UP000319941"/>
    </source>
</evidence>
<keyword evidence="8" id="KW-0378">Hydrolase</keyword>
<evidence type="ECO:0000256" key="4">
    <source>
        <dbReference type="ARBA" id="ARBA00022705"/>
    </source>
</evidence>
<evidence type="ECO:0000256" key="5">
    <source>
        <dbReference type="ARBA" id="ARBA00022722"/>
    </source>
</evidence>
<dbReference type="STRING" id="553385.GCA_000591415_00341"/>
<dbReference type="GO" id="GO:0004527">
    <property type="term" value="F:exonuclease activity"/>
    <property type="evidence" value="ECO:0007669"/>
    <property type="project" value="UniProtKB-KW"/>
</dbReference>